<accession>A0AAD8PF24</accession>
<comment type="caution">
    <text evidence="2">The sequence shown here is derived from an EMBL/GenBank/DDBJ whole genome shotgun (WGS) entry which is preliminary data.</text>
</comment>
<evidence type="ECO:0000313" key="2">
    <source>
        <dbReference type="EMBL" id="KAK1444218.1"/>
    </source>
</evidence>
<dbReference type="Proteomes" id="UP001230268">
    <property type="component" value="Unassembled WGS sequence"/>
</dbReference>
<sequence>MIGAALCRFVKHLPKFIDRYLSFVADAYVGGNEVGKTFTTISFIILLISVGAIEFKAANSPWATCESAPGGSGNNPTTTKPTAPSSSDVSNNDGSVTFEPSNKHERRYERVAATGFQQYLLAYSVTKVNNPDERYIDMEIISVLVDRNEDANSGFVSNIWSNTYDRMTNNRQKVEDLGAQLQEITSPENKKKLCSGYISNRKFERYIYDIVSLYGKSVTTILDQIAIDGGLNLQRNMLKCLSMSMLNDEGVNKLIEILTSEGVRQMDMRNPLPSKFMFGSTLKQVDKRIAKFAEWIGVIRQVLNVYALRIGLVGTLFSSVAPEGLMLEHYRQSEKCAAQWYKYYRVRKEVEKMIVDLESISANVSYSLSKFVQSPDTIRMYGKAIKIILDSLPYTLDDRKLKDPMSNDIEALNDVIIKLKYAGELHGNVRLNLVDVVKRVTRVTVENDPELILSIAYLLRLFRNMTRMGKYANTWITDIEELETTGGSRATRECDSAISSVKSIAQRINTLTSDAKSVFIDIIRRKYKNIDMGKEPKGIDADSRSEHEMAQLMSMMDQIYMKLYSARLLLMEFYDMIFSMRGVVNIKLRLFQEYDIVDEARTIIKMALTALEEHFGHYTNFKERAMSYLEMHPPMEGSREDVTGSASNSIKQEVRELDSIFNALHSGSPLNDVEEALALFFGMRTMLHKALLLEKSIDVIKHLGSRIVEGMNGHGETGKR</sequence>
<protein>
    <submittedName>
        <fullName evidence="2">Uncharacterized protein</fullName>
    </submittedName>
</protein>
<evidence type="ECO:0000256" key="1">
    <source>
        <dbReference type="SAM" id="MobiDB-lite"/>
    </source>
</evidence>
<dbReference type="EMBL" id="JAVEPI010000001">
    <property type="protein sequence ID" value="KAK1444218.1"/>
    <property type="molecule type" value="Genomic_DNA"/>
</dbReference>
<reference evidence="2" key="1">
    <citation type="submission" date="2023-08" db="EMBL/GenBank/DDBJ databases">
        <title>Draft sequence of the Babesia gibsoni genome.</title>
        <authorList>
            <person name="Yamagishi J.Y."/>
            <person name="Xuan X.X."/>
        </authorList>
    </citation>
    <scope>NUCLEOTIDE SEQUENCE</scope>
    <source>
        <strain evidence="2">Azabu</strain>
    </source>
</reference>
<dbReference type="AlphaFoldDB" id="A0AAD8PF24"/>
<evidence type="ECO:0000313" key="3">
    <source>
        <dbReference type="Proteomes" id="UP001230268"/>
    </source>
</evidence>
<gene>
    <name evidence="2" type="ORF">BgAZ_101240</name>
</gene>
<name>A0AAD8PF24_BABGI</name>
<proteinExistence type="predicted"/>
<feature type="compositionally biased region" description="Low complexity" evidence="1">
    <location>
        <begin position="76"/>
        <end position="96"/>
    </location>
</feature>
<feature type="region of interest" description="Disordered" evidence="1">
    <location>
        <begin position="66"/>
        <end position="104"/>
    </location>
</feature>
<keyword evidence="3" id="KW-1185">Reference proteome</keyword>
<organism evidence="2 3">
    <name type="scientific">Babesia gibsoni</name>
    <dbReference type="NCBI Taxonomy" id="33632"/>
    <lineage>
        <taxon>Eukaryota</taxon>
        <taxon>Sar</taxon>
        <taxon>Alveolata</taxon>
        <taxon>Apicomplexa</taxon>
        <taxon>Aconoidasida</taxon>
        <taxon>Piroplasmida</taxon>
        <taxon>Babesiidae</taxon>
        <taxon>Babesia</taxon>
    </lineage>
</organism>